<evidence type="ECO:0000313" key="1">
    <source>
        <dbReference type="EMBL" id="KAH3795311.1"/>
    </source>
</evidence>
<reference evidence="1" key="1">
    <citation type="journal article" date="2019" name="bioRxiv">
        <title>The Genome of the Zebra Mussel, Dreissena polymorpha: A Resource for Invasive Species Research.</title>
        <authorList>
            <person name="McCartney M.A."/>
            <person name="Auch B."/>
            <person name="Kono T."/>
            <person name="Mallez S."/>
            <person name="Zhang Y."/>
            <person name="Obille A."/>
            <person name="Becker A."/>
            <person name="Abrahante J.E."/>
            <person name="Garbe J."/>
            <person name="Badalamenti J.P."/>
            <person name="Herman A."/>
            <person name="Mangelson H."/>
            <person name="Liachko I."/>
            <person name="Sullivan S."/>
            <person name="Sone E.D."/>
            <person name="Koren S."/>
            <person name="Silverstein K.A.T."/>
            <person name="Beckman K.B."/>
            <person name="Gohl D.M."/>
        </authorList>
    </citation>
    <scope>NUCLEOTIDE SEQUENCE</scope>
    <source>
        <strain evidence="1">Duluth1</strain>
        <tissue evidence="1">Whole animal</tissue>
    </source>
</reference>
<organism evidence="1 2">
    <name type="scientific">Dreissena polymorpha</name>
    <name type="common">Zebra mussel</name>
    <name type="synonym">Mytilus polymorpha</name>
    <dbReference type="NCBI Taxonomy" id="45954"/>
    <lineage>
        <taxon>Eukaryota</taxon>
        <taxon>Metazoa</taxon>
        <taxon>Spiralia</taxon>
        <taxon>Lophotrochozoa</taxon>
        <taxon>Mollusca</taxon>
        <taxon>Bivalvia</taxon>
        <taxon>Autobranchia</taxon>
        <taxon>Heteroconchia</taxon>
        <taxon>Euheterodonta</taxon>
        <taxon>Imparidentia</taxon>
        <taxon>Neoheterodontei</taxon>
        <taxon>Myida</taxon>
        <taxon>Dreissenoidea</taxon>
        <taxon>Dreissenidae</taxon>
        <taxon>Dreissena</taxon>
    </lineage>
</organism>
<keyword evidence="2" id="KW-1185">Reference proteome</keyword>
<sequence>MNSSTELQRIWERLDDRYRAPEHMYDAIKNELNNIPPKNKDPMRLYDLSNVVSEIEALKDNLLYSSLFSQLKSSLGARDVPDKLLYNLQQKWDSRAATYNMTH</sequence>
<evidence type="ECO:0000313" key="2">
    <source>
        <dbReference type="Proteomes" id="UP000828390"/>
    </source>
</evidence>
<proteinExistence type="predicted"/>
<reference evidence="1" key="2">
    <citation type="submission" date="2020-11" db="EMBL/GenBank/DDBJ databases">
        <authorList>
            <person name="McCartney M.A."/>
            <person name="Auch B."/>
            <person name="Kono T."/>
            <person name="Mallez S."/>
            <person name="Becker A."/>
            <person name="Gohl D.M."/>
            <person name="Silverstein K.A.T."/>
            <person name="Koren S."/>
            <person name="Bechman K.B."/>
            <person name="Herman A."/>
            <person name="Abrahante J.E."/>
            <person name="Garbe J."/>
        </authorList>
    </citation>
    <scope>NUCLEOTIDE SEQUENCE</scope>
    <source>
        <strain evidence="1">Duluth1</strain>
        <tissue evidence="1">Whole animal</tissue>
    </source>
</reference>
<name>A0A9D4FEW6_DREPO</name>
<protein>
    <submittedName>
        <fullName evidence="1">Uncharacterized protein</fullName>
    </submittedName>
</protein>
<dbReference type="Proteomes" id="UP000828390">
    <property type="component" value="Unassembled WGS sequence"/>
</dbReference>
<comment type="caution">
    <text evidence="1">The sequence shown here is derived from an EMBL/GenBank/DDBJ whole genome shotgun (WGS) entry which is preliminary data.</text>
</comment>
<dbReference type="AlphaFoldDB" id="A0A9D4FEW6"/>
<dbReference type="EMBL" id="JAIWYP010000007">
    <property type="protein sequence ID" value="KAH3795311.1"/>
    <property type="molecule type" value="Genomic_DNA"/>
</dbReference>
<accession>A0A9D4FEW6</accession>
<gene>
    <name evidence="1" type="ORF">DPMN_148861</name>
</gene>